<dbReference type="eggNOG" id="COG3350">
    <property type="taxonomic scope" value="Bacteria"/>
</dbReference>
<proteinExistence type="predicted"/>
<name>A0A081C8T6_VECG1</name>
<dbReference type="InterPro" id="IPR007029">
    <property type="entry name" value="YHS_dom"/>
</dbReference>
<dbReference type="EMBL" id="DF820476">
    <property type="protein sequence ID" value="GAK60991.1"/>
    <property type="molecule type" value="Genomic_DNA"/>
</dbReference>
<evidence type="ECO:0000313" key="3">
    <source>
        <dbReference type="Proteomes" id="UP000030661"/>
    </source>
</evidence>
<feature type="domain" description="YHS" evidence="1">
    <location>
        <begin position="27"/>
        <end position="66"/>
    </location>
</feature>
<dbReference type="Pfam" id="PF04945">
    <property type="entry name" value="YHS"/>
    <property type="match status" value="1"/>
</dbReference>
<dbReference type="HOGENOM" id="CLU_087914_2_1_0"/>
<gene>
    <name evidence="2" type="ORF">U27_00889</name>
</gene>
<dbReference type="NCBIfam" id="NF041384">
    <property type="entry name" value="YHS_seleno_dom"/>
    <property type="match status" value="1"/>
</dbReference>
<dbReference type="AlphaFoldDB" id="A0A081C8T6"/>
<dbReference type="Proteomes" id="UP000030661">
    <property type="component" value="Unassembled WGS sequence"/>
</dbReference>
<keyword evidence="3" id="KW-1185">Reference proteome</keyword>
<dbReference type="STRING" id="1499967.U27_00889"/>
<protein>
    <submittedName>
        <fullName evidence="2">YHS domain protein</fullName>
    </submittedName>
</protein>
<reference evidence="2 3" key="1">
    <citation type="journal article" date="2015" name="PeerJ">
        <title>First genomic representation of candidate bacterial phylum KSB3 points to enhanced environmental sensing as a trigger of wastewater bulking.</title>
        <authorList>
            <person name="Sekiguchi Y."/>
            <person name="Ohashi A."/>
            <person name="Parks D.H."/>
            <person name="Yamauchi T."/>
            <person name="Tyson G.W."/>
            <person name="Hugenholtz P."/>
        </authorList>
    </citation>
    <scope>NUCLEOTIDE SEQUENCE [LARGE SCALE GENOMIC DNA]</scope>
</reference>
<sequence>MKHIINADPLGKIALQGYDPVAFHSIGKAVKGNPYIAAEYGGYKYLFASEDNKAIFAKDAKKYVPAYGGYCAFGVSLGVFFPVEIETWEIIDGRLVLQYNLEIKHKFEENKEENLRKANENWAKIEEGQ</sequence>
<organism evidence="2 3">
    <name type="scientific">Vecturithrix granuli</name>
    <dbReference type="NCBI Taxonomy" id="1499967"/>
    <lineage>
        <taxon>Bacteria</taxon>
        <taxon>Candidatus Moduliflexota</taxon>
        <taxon>Candidatus Vecturitrichia</taxon>
        <taxon>Candidatus Vecturitrichales</taxon>
        <taxon>Candidatus Vecturitrichaceae</taxon>
        <taxon>Candidatus Vecturithrix</taxon>
    </lineage>
</organism>
<evidence type="ECO:0000259" key="1">
    <source>
        <dbReference type="Pfam" id="PF04945"/>
    </source>
</evidence>
<evidence type="ECO:0000313" key="2">
    <source>
        <dbReference type="EMBL" id="GAK60991.1"/>
    </source>
</evidence>
<accession>A0A081C8T6</accession>